<accession>A0ACC1JC31</accession>
<comment type="caution">
    <text evidence="1">The sequence shown here is derived from an EMBL/GenBank/DDBJ whole genome shotgun (WGS) entry which is preliminary data.</text>
</comment>
<protein>
    <submittedName>
        <fullName evidence="1">Ribosomal protein</fullName>
    </submittedName>
</protein>
<proteinExistence type="predicted"/>
<sequence>MFGAVTRHMAQSSSAAAGARAFSTSSARTYQSRLSQFYHNTLRDDLTILSYVPPTIRARQQAAEQARLEKAAASSAGTPPNPVRSHKQRAKKAKEPVPTAHNSPHLEKVTVHIRCREALQNKHHLLSALMALQTITGQRAEIIKASNDGASWKLRKGMPIAAKVDLSGDRMYEFVDKLVELVLPRMKEYNGLKMDSGDGSGNFSVGFDSSVIGLFPEMEMVYDQFPLVTGFTVNFKTSAVRNPSGRLLMSGFNLPFLHARKQPADTFRL</sequence>
<keyword evidence="2" id="KW-1185">Reference proteome</keyword>
<keyword evidence="1" id="KW-0689">Ribosomal protein</keyword>
<evidence type="ECO:0000313" key="1">
    <source>
        <dbReference type="EMBL" id="KAJ1946079.1"/>
    </source>
</evidence>
<dbReference type="Proteomes" id="UP001150603">
    <property type="component" value="Unassembled WGS sequence"/>
</dbReference>
<keyword evidence="1" id="KW-0687">Ribonucleoprotein</keyword>
<name>A0ACC1JC31_9FUNG</name>
<evidence type="ECO:0000313" key="2">
    <source>
        <dbReference type="Proteomes" id="UP001150603"/>
    </source>
</evidence>
<gene>
    <name evidence="1" type="primary">mrpl7</name>
    <name evidence="1" type="ORF">FBU59_002123</name>
</gene>
<reference evidence="1" key="1">
    <citation type="submission" date="2022-07" db="EMBL/GenBank/DDBJ databases">
        <title>Phylogenomic reconstructions and comparative analyses of Kickxellomycotina fungi.</title>
        <authorList>
            <person name="Reynolds N.K."/>
            <person name="Stajich J.E."/>
            <person name="Barry K."/>
            <person name="Grigoriev I.V."/>
            <person name="Crous P."/>
            <person name="Smith M.E."/>
        </authorList>
    </citation>
    <scope>NUCLEOTIDE SEQUENCE</scope>
    <source>
        <strain evidence="1">NRRL 5244</strain>
    </source>
</reference>
<organism evidence="1 2">
    <name type="scientific">Linderina macrospora</name>
    <dbReference type="NCBI Taxonomy" id="4868"/>
    <lineage>
        <taxon>Eukaryota</taxon>
        <taxon>Fungi</taxon>
        <taxon>Fungi incertae sedis</taxon>
        <taxon>Zoopagomycota</taxon>
        <taxon>Kickxellomycotina</taxon>
        <taxon>Kickxellomycetes</taxon>
        <taxon>Kickxellales</taxon>
        <taxon>Kickxellaceae</taxon>
        <taxon>Linderina</taxon>
    </lineage>
</organism>
<dbReference type="EMBL" id="JANBPW010001111">
    <property type="protein sequence ID" value="KAJ1946079.1"/>
    <property type="molecule type" value="Genomic_DNA"/>
</dbReference>